<reference evidence="7 8" key="1">
    <citation type="submission" date="2024-06" db="EMBL/GenBank/DDBJ databases">
        <title>Complete genome of Phlyctema vagabunda strain 19-DSS-EL-015.</title>
        <authorList>
            <person name="Fiorenzani C."/>
        </authorList>
    </citation>
    <scope>NUCLEOTIDE SEQUENCE [LARGE SCALE GENOMIC DNA]</scope>
    <source>
        <strain evidence="7 8">19-DSS-EL-015</strain>
    </source>
</reference>
<dbReference type="Pfam" id="PF00172">
    <property type="entry name" value="Zn_clus"/>
    <property type="match status" value="1"/>
</dbReference>
<evidence type="ECO:0000256" key="4">
    <source>
        <dbReference type="ARBA" id="ARBA00023163"/>
    </source>
</evidence>
<proteinExistence type="predicted"/>
<feature type="domain" description="Zn(2)-C6 fungal-type" evidence="6">
    <location>
        <begin position="22"/>
        <end position="53"/>
    </location>
</feature>
<evidence type="ECO:0000313" key="8">
    <source>
        <dbReference type="Proteomes" id="UP001629113"/>
    </source>
</evidence>
<dbReference type="CDD" id="cd00067">
    <property type="entry name" value="GAL4"/>
    <property type="match status" value="1"/>
</dbReference>
<dbReference type="InterPro" id="IPR036864">
    <property type="entry name" value="Zn2-C6_fun-type_DNA-bd_sf"/>
</dbReference>
<comment type="caution">
    <text evidence="7">The sequence shown here is derived from an EMBL/GenBank/DDBJ whole genome shotgun (WGS) entry which is preliminary data.</text>
</comment>
<keyword evidence="5" id="KW-0539">Nucleus</keyword>
<evidence type="ECO:0000259" key="6">
    <source>
        <dbReference type="PROSITE" id="PS50048"/>
    </source>
</evidence>
<dbReference type="SMART" id="SM00066">
    <property type="entry name" value="GAL4"/>
    <property type="match status" value="1"/>
</dbReference>
<dbReference type="PROSITE" id="PS50048">
    <property type="entry name" value="ZN2_CY6_FUNGAL_2"/>
    <property type="match status" value="1"/>
</dbReference>
<evidence type="ECO:0000313" key="7">
    <source>
        <dbReference type="EMBL" id="KAL3424255.1"/>
    </source>
</evidence>
<sequence>MMSPSQTQSSLAAPAIPKAAKACIKCRRLKMKCRVDEGPACRRCVRAGVQCIFKPRANAAGSRDTPPQNLTASITQWAISPNRGNHSFQSVLSRLDAIEAYLAFDIKSSPAGEDQDLISNAPMDPSLIGLWAALAQLRQSPRPVSNNKIWAQNTVKQLWLE</sequence>
<evidence type="ECO:0000256" key="1">
    <source>
        <dbReference type="ARBA" id="ARBA00004123"/>
    </source>
</evidence>
<dbReference type="PROSITE" id="PS00463">
    <property type="entry name" value="ZN2_CY6_FUNGAL_1"/>
    <property type="match status" value="1"/>
</dbReference>
<keyword evidence="4" id="KW-0804">Transcription</keyword>
<dbReference type="SUPFAM" id="SSF57701">
    <property type="entry name" value="Zn2/Cys6 DNA-binding domain"/>
    <property type="match status" value="1"/>
</dbReference>
<gene>
    <name evidence="7" type="ORF">PVAG01_03536</name>
</gene>
<protein>
    <submittedName>
        <fullName evidence="7">C6 finger domain-containing protein</fullName>
    </submittedName>
</protein>
<evidence type="ECO:0000256" key="2">
    <source>
        <dbReference type="ARBA" id="ARBA00022723"/>
    </source>
</evidence>
<keyword evidence="2" id="KW-0479">Metal-binding</keyword>
<dbReference type="PANTHER" id="PTHR47338:SF5">
    <property type="entry name" value="ZN(II)2CYS6 TRANSCRIPTION FACTOR (EUROFUNG)"/>
    <property type="match status" value="1"/>
</dbReference>
<dbReference type="EMBL" id="JBFCZG010000003">
    <property type="protein sequence ID" value="KAL3424255.1"/>
    <property type="molecule type" value="Genomic_DNA"/>
</dbReference>
<accession>A0ABR4PLP6</accession>
<evidence type="ECO:0000256" key="5">
    <source>
        <dbReference type="ARBA" id="ARBA00023242"/>
    </source>
</evidence>
<dbReference type="InterPro" id="IPR001138">
    <property type="entry name" value="Zn2Cys6_DnaBD"/>
</dbReference>
<keyword evidence="3" id="KW-0805">Transcription regulation</keyword>
<keyword evidence="8" id="KW-1185">Reference proteome</keyword>
<name>A0ABR4PLP6_9HELO</name>
<evidence type="ECO:0000256" key="3">
    <source>
        <dbReference type="ARBA" id="ARBA00023015"/>
    </source>
</evidence>
<dbReference type="Proteomes" id="UP001629113">
    <property type="component" value="Unassembled WGS sequence"/>
</dbReference>
<dbReference type="Gene3D" id="4.10.240.10">
    <property type="entry name" value="Zn(2)-C6 fungal-type DNA-binding domain"/>
    <property type="match status" value="1"/>
</dbReference>
<comment type="subcellular location">
    <subcellularLocation>
        <location evidence="1">Nucleus</location>
    </subcellularLocation>
</comment>
<dbReference type="InterPro" id="IPR050815">
    <property type="entry name" value="TF_fung"/>
</dbReference>
<organism evidence="7 8">
    <name type="scientific">Phlyctema vagabunda</name>
    <dbReference type="NCBI Taxonomy" id="108571"/>
    <lineage>
        <taxon>Eukaryota</taxon>
        <taxon>Fungi</taxon>
        <taxon>Dikarya</taxon>
        <taxon>Ascomycota</taxon>
        <taxon>Pezizomycotina</taxon>
        <taxon>Leotiomycetes</taxon>
        <taxon>Helotiales</taxon>
        <taxon>Dermateaceae</taxon>
        <taxon>Phlyctema</taxon>
    </lineage>
</organism>
<dbReference type="PANTHER" id="PTHR47338">
    <property type="entry name" value="ZN(II)2CYS6 TRANSCRIPTION FACTOR (EUROFUNG)-RELATED"/>
    <property type="match status" value="1"/>
</dbReference>